<proteinExistence type="predicted"/>
<reference evidence="1 2" key="1">
    <citation type="submission" date="2014-03" db="EMBL/GenBank/DDBJ databases">
        <title>Genomics of Bifidobacteria.</title>
        <authorList>
            <person name="Ventura M."/>
            <person name="Milani C."/>
            <person name="Lugli G.A."/>
        </authorList>
    </citation>
    <scope>NUCLEOTIDE SEQUENCE [LARGE SCALE GENOMIC DNA]</scope>
    <source>
        <strain evidence="1 2">LMG 21589</strain>
    </source>
</reference>
<comment type="caution">
    <text evidence="1">The sequence shown here is derived from an EMBL/GenBank/DDBJ whole genome shotgun (WGS) entry which is preliminary data.</text>
</comment>
<dbReference type="EMBL" id="JGZO01000012">
    <property type="protein sequence ID" value="KFI93676.1"/>
    <property type="molecule type" value="Genomic_DNA"/>
</dbReference>
<dbReference type="AlphaFoldDB" id="A0A087DDS6"/>
<gene>
    <name evidence="1" type="ORF">BSCA_0166</name>
</gene>
<dbReference type="RefSeq" id="WP_033517606.1">
    <property type="nucleotide sequence ID" value="NZ_CAUPKV010000038.1"/>
</dbReference>
<dbReference type="STRING" id="158787.BSCA_0166"/>
<organism evidence="1 2">
    <name type="scientific">Bifidobacterium scardovii</name>
    <dbReference type="NCBI Taxonomy" id="158787"/>
    <lineage>
        <taxon>Bacteria</taxon>
        <taxon>Bacillati</taxon>
        <taxon>Actinomycetota</taxon>
        <taxon>Actinomycetes</taxon>
        <taxon>Bifidobacteriales</taxon>
        <taxon>Bifidobacteriaceae</taxon>
        <taxon>Bifidobacterium</taxon>
    </lineage>
</organism>
<sequence length="64" mass="7160">MLDTYKLIKGFNPYKPNGFDFEETAYIATLALLDIARSQQQIAVALGDLSENGIENYPRTPEGH</sequence>
<dbReference type="Proteomes" id="UP000029033">
    <property type="component" value="Unassembled WGS sequence"/>
</dbReference>
<evidence type="ECO:0000313" key="1">
    <source>
        <dbReference type="EMBL" id="KFI93676.1"/>
    </source>
</evidence>
<name>A0A087DDS6_9BIFI</name>
<dbReference type="GeneID" id="85164700"/>
<keyword evidence="2" id="KW-1185">Reference proteome</keyword>
<protein>
    <submittedName>
        <fullName evidence="1">Uncharacterized protein</fullName>
    </submittedName>
</protein>
<evidence type="ECO:0000313" key="2">
    <source>
        <dbReference type="Proteomes" id="UP000029033"/>
    </source>
</evidence>
<accession>A0A087DDS6</accession>